<evidence type="ECO:0000313" key="3">
    <source>
        <dbReference type="Proteomes" id="UP000236621"/>
    </source>
</evidence>
<keyword evidence="3" id="KW-1185">Reference proteome</keyword>
<sequence>MLPSPPPAPSLPVAAEHAILSNRISLLFAKQSSLRATLNRASAERPHATALRQRATDDDDDDDCGGGGGGANPHAGPGYTSTDKETAQGATDRMLRGRLLGKRRADGSAARARPGAESESEEDEGRSALGKRKRPRRQRHVGVQVLEEAEADSGGRGGEALERGDAEHDQGKDSEATRITTEEETQIQSRVNELQQGAARKRKNKKKRKKQQGGAAKE</sequence>
<gene>
    <name evidence="2" type="ORF">TCAP_02735</name>
</gene>
<feature type="compositionally biased region" description="Basic residues" evidence="1">
    <location>
        <begin position="199"/>
        <end position="211"/>
    </location>
</feature>
<reference evidence="2 3" key="1">
    <citation type="submission" date="2017-08" db="EMBL/GenBank/DDBJ databases">
        <title>Harnessing the power of phylogenomics to disentangle the directionality and signatures of interkingdom host jumping in the parasitic fungal genus Tolypocladium.</title>
        <authorList>
            <person name="Quandt C.A."/>
            <person name="Patterson W."/>
            <person name="Spatafora J.W."/>
        </authorList>
    </citation>
    <scope>NUCLEOTIDE SEQUENCE [LARGE SCALE GENOMIC DNA]</scope>
    <source>
        <strain evidence="2 3">CBS 113982</strain>
    </source>
</reference>
<evidence type="ECO:0000256" key="1">
    <source>
        <dbReference type="SAM" id="MobiDB-lite"/>
    </source>
</evidence>
<accession>A0A2K3QII0</accession>
<feature type="compositionally biased region" description="Basic and acidic residues" evidence="1">
    <location>
        <begin position="159"/>
        <end position="176"/>
    </location>
</feature>
<feature type="region of interest" description="Disordered" evidence="1">
    <location>
        <begin position="36"/>
        <end position="218"/>
    </location>
</feature>
<feature type="compositionally biased region" description="Low complexity" evidence="1">
    <location>
        <begin position="186"/>
        <end position="198"/>
    </location>
</feature>
<dbReference type="Proteomes" id="UP000236621">
    <property type="component" value="Unassembled WGS sequence"/>
</dbReference>
<dbReference type="OrthoDB" id="4961474at2759"/>
<name>A0A2K3QII0_9HYPO</name>
<dbReference type="EMBL" id="NRSZ01000417">
    <property type="protein sequence ID" value="PNY27347.1"/>
    <property type="molecule type" value="Genomic_DNA"/>
</dbReference>
<proteinExistence type="predicted"/>
<dbReference type="AlphaFoldDB" id="A0A2K3QII0"/>
<organism evidence="2 3">
    <name type="scientific">Tolypocladium capitatum</name>
    <dbReference type="NCBI Taxonomy" id="45235"/>
    <lineage>
        <taxon>Eukaryota</taxon>
        <taxon>Fungi</taxon>
        <taxon>Dikarya</taxon>
        <taxon>Ascomycota</taxon>
        <taxon>Pezizomycotina</taxon>
        <taxon>Sordariomycetes</taxon>
        <taxon>Hypocreomycetidae</taxon>
        <taxon>Hypocreales</taxon>
        <taxon>Ophiocordycipitaceae</taxon>
        <taxon>Tolypocladium</taxon>
    </lineage>
</organism>
<feature type="compositionally biased region" description="Basic residues" evidence="1">
    <location>
        <begin position="129"/>
        <end position="140"/>
    </location>
</feature>
<protein>
    <submittedName>
        <fullName evidence="2">Uncharacterized protein</fullName>
    </submittedName>
</protein>
<evidence type="ECO:0000313" key="2">
    <source>
        <dbReference type="EMBL" id="PNY27347.1"/>
    </source>
</evidence>
<comment type="caution">
    <text evidence="2">The sequence shown here is derived from an EMBL/GenBank/DDBJ whole genome shotgun (WGS) entry which is preliminary data.</text>
</comment>